<organism evidence="5 6">
    <name type="scientific">Helicobacter fennelliae</name>
    <dbReference type="NCBI Taxonomy" id="215"/>
    <lineage>
        <taxon>Bacteria</taxon>
        <taxon>Pseudomonadati</taxon>
        <taxon>Campylobacterota</taxon>
        <taxon>Epsilonproteobacteria</taxon>
        <taxon>Campylobacterales</taxon>
        <taxon>Helicobacteraceae</taxon>
        <taxon>Helicobacter</taxon>
    </lineage>
</organism>
<dbReference type="Gene3D" id="1.25.40.10">
    <property type="entry name" value="Tetratricopeptide repeat domain"/>
    <property type="match status" value="1"/>
</dbReference>
<dbReference type="InterPro" id="IPR011990">
    <property type="entry name" value="TPR-like_helical_dom_sf"/>
</dbReference>
<dbReference type="Pfam" id="PF13525">
    <property type="entry name" value="YfiO"/>
    <property type="match status" value="1"/>
</dbReference>
<dbReference type="NCBIfam" id="TIGR03302">
    <property type="entry name" value="OM_YfiO"/>
    <property type="match status" value="1"/>
</dbReference>
<evidence type="ECO:0000313" key="6">
    <source>
        <dbReference type="Proteomes" id="UP000250166"/>
    </source>
</evidence>
<dbReference type="InterPro" id="IPR039565">
    <property type="entry name" value="BamD-like"/>
</dbReference>
<protein>
    <submittedName>
        <fullName evidence="5">Putative lipoprotein</fullName>
    </submittedName>
</protein>
<reference evidence="5 6" key="1">
    <citation type="submission" date="2018-06" db="EMBL/GenBank/DDBJ databases">
        <authorList>
            <consortium name="Pathogen Informatics"/>
            <person name="Doyle S."/>
        </authorList>
    </citation>
    <scope>NUCLEOTIDE SEQUENCE [LARGE SCALE GENOMIC DNA]</scope>
    <source>
        <strain evidence="5 6">NCTC13102</strain>
    </source>
</reference>
<feature type="domain" description="Outer membrane lipoprotein BamD-like" evidence="4">
    <location>
        <begin position="34"/>
        <end position="179"/>
    </location>
</feature>
<dbReference type="Proteomes" id="UP000250166">
    <property type="component" value="Unassembled WGS sequence"/>
</dbReference>
<evidence type="ECO:0000313" key="5">
    <source>
        <dbReference type="EMBL" id="SQB99250.1"/>
    </source>
</evidence>
<accession>A0A2X3DM45</accession>
<dbReference type="InterPro" id="IPR017689">
    <property type="entry name" value="BamD"/>
</dbReference>
<sequence length="214" mass="25537">MKCKKYIVVIALAFVLISCDKKTDNEFNKPAFYWYQNIIKEIKMGNLEGADNYYASLQSEHINSPLLPEAMLILGQAHMRKEEYVLAEFYFDEYLKRFANFSNSDYVTYLKLQSRYYGLKNFSKDQEFFSSSLSDFDDFLDKYPTSRYAPFVQTMQMRFVLGQNELNRGIINVYKKQKKQEAMQKYQDRIDISLDEEAKPKPSKIPWYVKMFNW</sequence>
<name>A0A2X3DM45_9HELI</name>
<dbReference type="PROSITE" id="PS51257">
    <property type="entry name" value="PROKAR_LIPOPROTEIN"/>
    <property type="match status" value="1"/>
</dbReference>
<dbReference type="SUPFAM" id="SSF48452">
    <property type="entry name" value="TPR-like"/>
    <property type="match status" value="1"/>
</dbReference>
<dbReference type="AlphaFoldDB" id="A0A2X3DM45"/>
<keyword evidence="1" id="KW-0732">Signal</keyword>
<evidence type="ECO:0000256" key="1">
    <source>
        <dbReference type="ARBA" id="ARBA00022729"/>
    </source>
</evidence>
<evidence type="ECO:0000259" key="4">
    <source>
        <dbReference type="Pfam" id="PF13525"/>
    </source>
</evidence>
<keyword evidence="2" id="KW-0472">Membrane</keyword>
<dbReference type="EMBL" id="UAWL01000006">
    <property type="protein sequence ID" value="SQB99250.1"/>
    <property type="molecule type" value="Genomic_DNA"/>
</dbReference>
<evidence type="ECO:0000256" key="3">
    <source>
        <dbReference type="ARBA" id="ARBA00023237"/>
    </source>
</evidence>
<proteinExistence type="predicted"/>
<keyword evidence="3" id="KW-0998">Cell outer membrane</keyword>
<dbReference type="RefSeq" id="WP_023948167.1">
    <property type="nucleotide sequence ID" value="NZ_JAERIV010000049.1"/>
</dbReference>
<keyword evidence="5" id="KW-0449">Lipoprotein</keyword>
<evidence type="ECO:0000256" key="2">
    <source>
        <dbReference type="ARBA" id="ARBA00023136"/>
    </source>
</evidence>
<gene>
    <name evidence="5" type="ORF">NCTC13102_01655</name>
</gene>